<gene>
    <name evidence="3" type="ORF">PEVE_00004509</name>
</gene>
<dbReference type="Proteomes" id="UP001159427">
    <property type="component" value="Unassembled WGS sequence"/>
</dbReference>
<dbReference type="PANTHER" id="PTHR46844">
    <property type="entry name" value="SLR5058 PROTEIN"/>
    <property type="match status" value="1"/>
</dbReference>
<dbReference type="InterPro" id="IPR041249">
    <property type="entry name" value="HEPN_DZIP3"/>
</dbReference>
<evidence type="ECO:0000313" key="3">
    <source>
        <dbReference type="EMBL" id="CAH3163085.1"/>
    </source>
</evidence>
<evidence type="ECO:0000256" key="1">
    <source>
        <dbReference type="SAM" id="Coils"/>
    </source>
</evidence>
<organism evidence="3 4">
    <name type="scientific">Porites evermanni</name>
    <dbReference type="NCBI Taxonomy" id="104178"/>
    <lineage>
        <taxon>Eukaryota</taxon>
        <taxon>Metazoa</taxon>
        <taxon>Cnidaria</taxon>
        <taxon>Anthozoa</taxon>
        <taxon>Hexacorallia</taxon>
        <taxon>Scleractinia</taxon>
        <taxon>Fungiina</taxon>
        <taxon>Poritidae</taxon>
        <taxon>Porites</taxon>
    </lineage>
</organism>
<keyword evidence="1" id="KW-0175">Coiled coil</keyword>
<name>A0ABN8QJA5_9CNID</name>
<protein>
    <recommendedName>
        <fullName evidence="2">DZIP3-like HEPN domain-containing protein</fullName>
    </recommendedName>
</protein>
<reference evidence="3 4" key="1">
    <citation type="submission" date="2022-05" db="EMBL/GenBank/DDBJ databases">
        <authorList>
            <consortium name="Genoscope - CEA"/>
            <person name="William W."/>
        </authorList>
    </citation>
    <scope>NUCLEOTIDE SEQUENCE [LARGE SCALE GENOMIC DNA]</scope>
</reference>
<dbReference type="Pfam" id="PF18738">
    <property type="entry name" value="HEPN_DZIP3"/>
    <property type="match status" value="1"/>
</dbReference>
<feature type="domain" description="DZIP3-like HEPN" evidence="2">
    <location>
        <begin position="45"/>
        <end position="190"/>
    </location>
</feature>
<feature type="coiled-coil region" evidence="1">
    <location>
        <begin position="269"/>
        <end position="325"/>
    </location>
</feature>
<dbReference type="EMBL" id="CALNXI010001280">
    <property type="protein sequence ID" value="CAH3163085.1"/>
    <property type="molecule type" value="Genomic_DNA"/>
</dbReference>
<proteinExistence type="predicted"/>
<comment type="caution">
    <text evidence="3">The sequence shown here is derived from an EMBL/GenBank/DDBJ whole genome shotgun (WGS) entry which is preliminary data.</text>
</comment>
<dbReference type="PANTHER" id="PTHR46844:SF1">
    <property type="entry name" value="SLR5058 PROTEIN"/>
    <property type="match status" value="1"/>
</dbReference>
<accession>A0ABN8QJA5</accession>
<evidence type="ECO:0000313" key="4">
    <source>
        <dbReference type="Proteomes" id="UP001159427"/>
    </source>
</evidence>
<sequence length="518" mass="58457">MAAAPDPEEILRSTKGKDKFQRITRLLVSGGTSLLREIFDSICPPSNLPTILGNPATKNQLKAAKLTMPQWHSLCPSPGVYGKSADFDVTLLFRLLRTICSLTPPTTGWDALPVSTDHSLTADIARVKYYRNSVYGHVNQGMEIRDNEFKTLWQEISEALVRIAGQISSTRKIAWQGAIAKYLTDPLTTEDERNVQELEAWYKSDMEIKKSIEEVRERINRLEVGLKVLNVWQGAIAKYLTDPLTTEDERNVQELEAWYKSDMEIKKSIEEVRERINRLEVGLKTAVQEESKSITALHERTDLIKAEVRQEAKEIKDQLIEMNRQSLNRNSPSRSAGKALLPLKIDCEAFSGTGPQREAAVMVEALLEDQGKIEGGAVVPATPSPSQTSNVTTIPSSQDILNLIASKYLNNLNPSAPEDFNSFVRYMKEVREVILVDCKPGSLIITVECRSLNILEQLWQDYCTLNLSRVVQQYLVTEDVLKELGLTEVKLTTTIDEEDYRACLKHFKRGKYESLQLN</sequence>
<evidence type="ECO:0000259" key="2">
    <source>
        <dbReference type="Pfam" id="PF18738"/>
    </source>
</evidence>
<keyword evidence="4" id="KW-1185">Reference proteome</keyword>